<accession>Q53B20</accession>
<dbReference type="AlphaFoldDB" id="Q53B20"/>
<reference evidence="3" key="1">
    <citation type="journal article" date="2006" name="J. Appl. Microbiol.">
        <title>A DHA14 drug efflux gene from Xanthomonas albilineans confers high-level albicidin antibiotic resistance in Escherichia coli.</title>
        <authorList>
            <person name="Bostock J.M."/>
            <person name="Huang G."/>
            <person name="Hashimi S.M."/>
            <person name="Zhang L."/>
            <person name="Birch R.G."/>
        </authorList>
    </citation>
    <scope>NUCLEOTIDE SEQUENCE</scope>
    <source>
        <strain evidence="3">LS155</strain>
    </source>
</reference>
<dbReference type="PANTHER" id="PTHR38444">
    <property type="entry name" value="ENTEROBACTIN BIOSYNTHESIS PROTEIN YBDZ"/>
    <property type="match status" value="1"/>
</dbReference>
<dbReference type="InterPro" id="IPR037407">
    <property type="entry name" value="MLP_fam"/>
</dbReference>
<dbReference type="InterPro" id="IPR038020">
    <property type="entry name" value="MbtH-like_sf"/>
</dbReference>
<organism evidence="3">
    <name type="scientific">Xanthomonas albilineans</name>
    <dbReference type="NCBI Taxonomy" id="29447"/>
    <lineage>
        <taxon>Bacteria</taxon>
        <taxon>Pseudomonadati</taxon>
        <taxon>Pseudomonadota</taxon>
        <taxon>Gammaproteobacteria</taxon>
        <taxon>Lysobacterales</taxon>
        <taxon>Lysobacteraceae</taxon>
        <taxon>Xanthomonas</taxon>
    </lineage>
</organism>
<dbReference type="GO" id="GO:0005829">
    <property type="term" value="C:cytosol"/>
    <property type="evidence" value="ECO:0007669"/>
    <property type="project" value="TreeGrafter"/>
</dbReference>
<dbReference type="SMART" id="SM00923">
    <property type="entry name" value="MbtH"/>
    <property type="match status" value="1"/>
</dbReference>
<proteinExistence type="predicted"/>
<sequence length="74" mass="8337">MLINDELQYSLWPSDLEVPPGWRKEGYAGGKDECMAYIDETWTDMRPLSLRELDDKNLGDASSPDGSGFESSYS</sequence>
<evidence type="ECO:0000259" key="2">
    <source>
        <dbReference type="SMART" id="SM00923"/>
    </source>
</evidence>
<dbReference type="Gene3D" id="3.90.820.10">
    <property type="entry name" value="Structural Genomics, Unknown Function 30-nov-00 1gh9 Mol_id"/>
    <property type="match status" value="1"/>
</dbReference>
<protein>
    <submittedName>
        <fullName evidence="3">MbtH</fullName>
    </submittedName>
</protein>
<feature type="region of interest" description="Disordered" evidence="1">
    <location>
        <begin position="55"/>
        <end position="74"/>
    </location>
</feature>
<dbReference type="InterPro" id="IPR005153">
    <property type="entry name" value="MbtH-like_dom"/>
</dbReference>
<feature type="domain" description="MbtH-like" evidence="2">
    <location>
        <begin position="2"/>
        <end position="40"/>
    </location>
</feature>
<dbReference type="SUPFAM" id="SSF160582">
    <property type="entry name" value="MbtH-like"/>
    <property type="match status" value="1"/>
</dbReference>
<dbReference type="GO" id="GO:0019290">
    <property type="term" value="P:siderophore biosynthetic process"/>
    <property type="evidence" value="ECO:0007669"/>
    <property type="project" value="TreeGrafter"/>
</dbReference>
<name>Q53B20_XANAL</name>
<dbReference type="EMBL" id="AY598349">
    <property type="protein sequence ID" value="AAT51727.1"/>
    <property type="molecule type" value="Genomic_DNA"/>
</dbReference>
<evidence type="ECO:0000313" key="3">
    <source>
        <dbReference type="EMBL" id="AAT51727.1"/>
    </source>
</evidence>
<dbReference type="PANTHER" id="PTHR38444:SF1">
    <property type="entry name" value="ENTEROBACTIN BIOSYNTHESIS PROTEIN YBDZ"/>
    <property type="match status" value="1"/>
</dbReference>
<gene>
    <name evidence="3" type="primary">mbtH</name>
</gene>
<evidence type="ECO:0000256" key="1">
    <source>
        <dbReference type="SAM" id="MobiDB-lite"/>
    </source>
</evidence>
<dbReference type="Pfam" id="PF03621">
    <property type="entry name" value="MbtH"/>
    <property type="match status" value="1"/>
</dbReference>